<dbReference type="SUPFAM" id="SSF51161">
    <property type="entry name" value="Trimeric LpxA-like enzymes"/>
    <property type="match status" value="1"/>
</dbReference>
<dbReference type="GO" id="GO:0016407">
    <property type="term" value="F:acetyltransferase activity"/>
    <property type="evidence" value="ECO:0007669"/>
    <property type="project" value="InterPro"/>
</dbReference>
<proteinExistence type="inferred from homology"/>
<accession>A0AAD7QQM8</accession>
<keyword evidence="6" id="KW-1185">Reference proteome</keyword>
<organism evidence="5 6">
    <name type="scientific">Lipomyces tetrasporus</name>
    <dbReference type="NCBI Taxonomy" id="54092"/>
    <lineage>
        <taxon>Eukaryota</taxon>
        <taxon>Fungi</taxon>
        <taxon>Dikarya</taxon>
        <taxon>Ascomycota</taxon>
        <taxon>Saccharomycotina</taxon>
        <taxon>Lipomycetes</taxon>
        <taxon>Lipomycetales</taxon>
        <taxon>Lipomycetaceae</taxon>
        <taxon>Lipomyces</taxon>
    </lineage>
</organism>
<dbReference type="PANTHER" id="PTHR23416">
    <property type="entry name" value="SIALIC ACID SYNTHASE-RELATED"/>
    <property type="match status" value="1"/>
</dbReference>
<dbReference type="PANTHER" id="PTHR23416:SF23">
    <property type="entry name" value="ACETYLTRANSFERASE C18B11.09C-RELATED"/>
    <property type="match status" value="1"/>
</dbReference>
<evidence type="ECO:0000313" key="5">
    <source>
        <dbReference type="EMBL" id="KAJ8099629.1"/>
    </source>
</evidence>
<dbReference type="InterPro" id="IPR051159">
    <property type="entry name" value="Hexapeptide_acetyltransf"/>
</dbReference>
<keyword evidence="2" id="KW-0808">Transferase</keyword>
<dbReference type="EMBL" id="JARPMG010000006">
    <property type="protein sequence ID" value="KAJ8099629.1"/>
    <property type="molecule type" value="Genomic_DNA"/>
</dbReference>
<feature type="domain" description="Maltose/galactoside acetyltransferase" evidence="4">
    <location>
        <begin position="26"/>
        <end position="86"/>
    </location>
</feature>
<dbReference type="SMART" id="SM01266">
    <property type="entry name" value="Mac"/>
    <property type="match status" value="1"/>
</dbReference>
<dbReference type="FunFam" id="2.160.10.10:FF:000025">
    <property type="entry name" value="Hexapeptide-repeat containing-acetyltransferase"/>
    <property type="match status" value="1"/>
</dbReference>
<dbReference type="RefSeq" id="XP_056043079.1">
    <property type="nucleotide sequence ID" value="XM_056189315.1"/>
</dbReference>
<sequence>MASTEKNEKFIAYAKTLTNIPWCEDYEKMISGMLYNSLVPELVTERIRARQKVTKYNAYFPDDATAESITSEREAMLRRIIGKVGKRPYIEPPFYVDYGCNISVGDDFYSNFNATILDCSLVTIGDRVMFGPGVSILSATHETSIQSRRDGIEYAKPIAIGSDCWIGGNVTILPGVTIGEGCTIGAGSVVTKDIPPYSVAIGSPARVVKKVEPIADLN</sequence>
<evidence type="ECO:0000256" key="3">
    <source>
        <dbReference type="ARBA" id="ARBA00023315"/>
    </source>
</evidence>
<dbReference type="InterPro" id="IPR011004">
    <property type="entry name" value="Trimer_LpxA-like_sf"/>
</dbReference>
<evidence type="ECO:0000256" key="1">
    <source>
        <dbReference type="ARBA" id="ARBA00007274"/>
    </source>
</evidence>
<evidence type="ECO:0000259" key="4">
    <source>
        <dbReference type="SMART" id="SM01266"/>
    </source>
</evidence>
<name>A0AAD7QQM8_9ASCO</name>
<evidence type="ECO:0000256" key="2">
    <source>
        <dbReference type="ARBA" id="ARBA00022679"/>
    </source>
</evidence>
<dbReference type="InterPro" id="IPR001451">
    <property type="entry name" value="Hexapep"/>
</dbReference>
<dbReference type="Pfam" id="PF12464">
    <property type="entry name" value="Mac"/>
    <property type="match status" value="1"/>
</dbReference>
<comment type="caution">
    <text evidence="5">The sequence shown here is derived from an EMBL/GenBank/DDBJ whole genome shotgun (WGS) entry which is preliminary data.</text>
</comment>
<evidence type="ECO:0000313" key="6">
    <source>
        <dbReference type="Proteomes" id="UP001217417"/>
    </source>
</evidence>
<dbReference type="CDD" id="cd03357">
    <property type="entry name" value="LbH_MAT_GAT"/>
    <property type="match status" value="1"/>
</dbReference>
<dbReference type="GO" id="GO:0008374">
    <property type="term" value="F:O-acyltransferase activity"/>
    <property type="evidence" value="ECO:0007669"/>
    <property type="project" value="TreeGrafter"/>
</dbReference>
<gene>
    <name evidence="5" type="ORF">POJ06DRAFT_268514</name>
</gene>
<dbReference type="Proteomes" id="UP001217417">
    <property type="component" value="Unassembled WGS sequence"/>
</dbReference>
<reference evidence="5" key="1">
    <citation type="submission" date="2023-03" db="EMBL/GenBank/DDBJ databases">
        <title>Near-Complete genome sequence of Lipomyces tetrasporous NRRL Y-64009, an oleaginous yeast capable of growing on lignocellulosic hydrolysates.</title>
        <authorList>
            <consortium name="Lawrence Berkeley National Laboratory"/>
            <person name="Jagtap S.S."/>
            <person name="Liu J.-J."/>
            <person name="Walukiewicz H.E."/>
            <person name="Pangilinan J."/>
            <person name="Lipzen A."/>
            <person name="Ahrendt S."/>
            <person name="Koriabine M."/>
            <person name="Cobaugh K."/>
            <person name="Salamov A."/>
            <person name="Yoshinaga Y."/>
            <person name="Ng V."/>
            <person name="Daum C."/>
            <person name="Grigoriev I.V."/>
            <person name="Slininger P.J."/>
            <person name="Dien B.S."/>
            <person name="Jin Y.-S."/>
            <person name="Rao C.V."/>
        </authorList>
    </citation>
    <scope>NUCLEOTIDE SEQUENCE</scope>
    <source>
        <strain evidence="5">NRRL Y-64009</strain>
    </source>
</reference>
<keyword evidence="3" id="KW-0012">Acyltransferase</keyword>
<dbReference type="AlphaFoldDB" id="A0AAD7QQM8"/>
<dbReference type="Pfam" id="PF00132">
    <property type="entry name" value="Hexapep"/>
    <property type="match status" value="1"/>
</dbReference>
<dbReference type="Gene3D" id="2.160.10.10">
    <property type="entry name" value="Hexapeptide repeat proteins"/>
    <property type="match status" value="1"/>
</dbReference>
<dbReference type="InterPro" id="IPR024688">
    <property type="entry name" value="Mac_dom"/>
</dbReference>
<protein>
    <submittedName>
        <fullName evidence="5">Trimeric LpxA-like protein</fullName>
    </submittedName>
</protein>
<dbReference type="GeneID" id="80884481"/>
<comment type="similarity">
    <text evidence="1">Belongs to the transferase hexapeptide repeat family.</text>
</comment>